<evidence type="ECO:0000256" key="2">
    <source>
        <dbReference type="ARBA" id="ARBA00004370"/>
    </source>
</evidence>
<dbReference type="GO" id="GO:0020037">
    <property type="term" value="F:heme binding"/>
    <property type="evidence" value="ECO:0007669"/>
    <property type="project" value="InterPro"/>
</dbReference>
<dbReference type="PANTHER" id="PTHR46300:SF2">
    <property type="entry name" value="CYTOCHROME P450 MONOOXYGENASE ALNH-RELATED"/>
    <property type="match status" value="1"/>
</dbReference>
<accession>W4JRK2</accession>
<dbReference type="OrthoDB" id="1103324at2759"/>
<dbReference type="GO" id="GO:0016705">
    <property type="term" value="F:oxidoreductase activity, acting on paired donors, with incorporation or reduction of molecular oxygen"/>
    <property type="evidence" value="ECO:0007669"/>
    <property type="project" value="InterPro"/>
</dbReference>
<evidence type="ECO:0000256" key="11">
    <source>
        <dbReference type="ARBA" id="ARBA00023033"/>
    </source>
</evidence>
<evidence type="ECO:0000256" key="13">
    <source>
        <dbReference type="PIRSR" id="PIRSR602401-1"/>
    </source>
</evidence>
<evidence type="ECO:0000256" key="12">
    <source>
        <dbReference type="ARBA" id="ARBA00023136"/>
    </source>
</evidence>
<comment type="pathway">
    <text evidence="3">Secondary metabolite biosynthesis.</text>
</comment>
<evidence type="ECO:0000256" key="3">
    <source>
        <dbReference type="ARBA" id="ARBA00005179"/>
    </source>
</evidence>
<dbReference type="InterPro" id="IPR017972">
    <property type="entry name" value="Cyt_P450_CS"/>
</dbReference>
<dbReference type="KEGG" id="hir:HETIRDRAFT_21632"/>
<dbReference type="PRINTS" id="PR00385">
    <property type="entry name" value="P450"/>
</dbReference>
<evidence type="ECO:0000256" key="9">
    <source>
        <dbReference type="ARBA" id="ARBA00023002"/>
    </source>
</evidence>
<dbReference type="InterPro" id="IPR001128">
    <property type="entry name" value="Cyt_P450"/>
</dbReference>
<dbReference type="eggNOG" id="KOG0156">
    <property type="taxonomic scope" value="Eukaryota"/>
</dbReference>
<keyword evidence="12" id="KW-0472">Membrane</keyword>
<dbReference type="AlphaFoldDB" id="W4JRK2"/>
<dbReference type="HOGENOM" id="CLU_001570_2_1_1"/>
<keyword evidence="11 14" id="KW-0503">Monooxygenase</keyword>
<dbReference type="RefSeq" id="XP_009551835.1">
    <property type="nucleotide sequence ID" value="XM_009553540.1"/>
</dbReference>
<keyword evidence="16" id="KW-1185">Reference proteome</keyword>
<dbReference type="CDD" id="cd11065">
    <property type="entry name" value="CYP64-like"/>
    <property type="match status" value="1"/>
</dbReference>
<evidence type="ECO:0000256" key="1">
    <source>
        <dbReference type="ARBA" id="ARBA00001971"/>
    </source>
</evidence>
<dbReference type="Proteomes" id="UP000030671">
    <property type="component" value="Unassembled WGS sequence"/>
</dbReference>
<comment type="similarity">
    <text evidence="4 14">Belongs to the cytochrome P450 family.</text>
</comment>
<comment type="subcellular location">
    <subcellularLocation>
        <location evidence="2">Membrane</location>
    </subcellularLocation>
</comment>
<dbReference type="GO" id="GO:0004497">
    <property type="term" value="F:monooxygenase activity"/>
    <property type="evidence" value="ECO:0007669"/>
    <property type="project" value="UniProtKB-KW"/>
</dbReference>
<dbReference type="InterPro" id="IPR050364">
    <property type="entry name" value="Cytochrome_P450_fung"/>
</dbReference>
<feature type="non-terminal residue" evidence="15">
    <location>
        <position position="1"/>
    </location>
</feature>
<evidence type="ECO:0000313" key="16">
    <source>
        <dbReference type="Proteomes" id="UP000030671"/>
    </source>
</evidence>
<evidence type="ECO:0000256" key="4">
    <source>
        <dbReference type="ARBA" id="ARBA00010617"/>
    </source>
</evidence>
<dbReference type="Pfam" id="PF00067">
    <property type="entry name" value="p450"/>
    <property type="match status" value="1"/>
</dbReference>
<evidence type="ECO:0000256" key="8">
    <source>
        <dbReference type="ARBA" id="ARBA00022989"/>
    </source>
</evidence>
<protein>
    <submittedName>
        <fullName evidence="15">Cytochrome P450 monooxygenase 34</fullName>
    </submittedName>
</protein>
<feature type="binding site" description="axial binding residue" evidence="13">
    <location>
        <position position="412"/>
    </location>
    <ligand>
        <name>heme</name>
        <dbReference type="ChEBI" id="CHEBI:30413"/>
    </ligand>
    <ligandPart>
        <name>Fe</name>
        <dbReference type="ChEBI" id="CHEBI:18248"/>
    </ligandPart>
</feature>
<proteinExistence type="inferred from homology"/>
<gene>
    <name evidence="15" type="primary">cyp34</name>
    <name evidence="15" type="ORF">HETIRDRAFT_21632</name>
</gene>
<dbReference type="GeneID" id="20668642"/>
<reference evidence="15 16" key="1">
    <citation type="journal article" date="2012" name="New Phytol.">
        <title>Insight into trade-off between wood decay and parasitism from the genome of a fungal forest pathogen.</title>
        <authorList>
            <person name="Olson A."/>
            <person name="Aerts A."/>
            <person name="Asiegbu F."/>
            <person name="Belbahri L."/>
            <person name="Bouzid O."/>
            <person name="Broberg A."/>
            <person name="Canback B."/>
            <person name="Coutinho P.M."/>
            <person name="Cullen D."/>
            <person name="Dalman K."/>
            <person name="Deflorio G."/>
            <person name="van Diepen L.T."/>
            <person name="Dunand C."/>
            <person name="Duplessis S."/>
            <person name="Durling M."/>
            <person name="Gonthier P."/>
            <person name="Grimwood J."/>
            <person name="Fossdal C.G."/>
            <person name="Hansson D."/>
            <person name="Henrissat B."/>
            <person name="Hietala A."/>
            <person name="Himmelstrand K."/>
            <person name="Hoffmeister D."/>
            <person name="Hogberg N."/>
            <person name="James T.Y."/>
            <person name="Karlsson M."/>
            <person name="Kohler A."/>
            <person name="Kues U."/>
            <person name="Lee Y.H."/>
            <person name="Lin Y.C."/>
            <person name="Lind M."/>
            <person name="Lindquist E."/>
            <person name="Lombard V."/>
            <person name="Lucas S."/>
            <person name="Lunden K."/>
            <person name="Morin E."/>
            <person name="Murat C."/>
            <person name="Park J."/>
            <person name="Raffaello T."/>
            <person name="Rouze P."/>
            <person name="Salamov A."/>
            <person name="Schmutz J."/>
            <person name="Solheim H."/>
            <person name="Stahlberg J."/>
            <person name="Velez H."/>
            <person name="de Vries R.P."/>
            <person name="Wiebenga A."/>
            <person name="Woodward S."/>
            <person name="Yakovlev I."/>
            <person name="Garbelotto M."/>
            <person name="Martin F."/>
            <person name="Grigoriev I.V."/>
            <person name="Stenlid J."/>
        </authorList>
    </citation>
    <scope>NUCLEOTIDE SEQUENCE [LARGE SCALE GENOMIC DNA]</scope>
    <source>
        <strain evidence="15 16">TC 32-1</strain>
    </source>
</reference>
<dbReference type="Gene3D" id="1.10.630.10">
    <property type="entry name" value="Cytochrome P450"/>
    <property type="match status" value="1"/>
</dbReference>
<dbReference type="PRINTS" id="PR00463">
    <property type="entry name" value="EP450I"/>
</dbReference>
<keyword evidence="7 13" id="KW-0479">Metal-binding</keyword>
<keyword evidence="9 14" id="KW-0560">Oxidoreductase</keyword>
<dbReference type="InterPro" id="IPR002401">
    <property type="entry name" value="Cyt_P450_E_grp-I"/>
</dbReference>
<dbReference type="InParanoid" id="W4JRK2"/>
<dbReference type="PANTHER" id="PTHR46300">
    <property type="entry name" value="P450, PUTATIVE (EUROFUNG)-RELATED-RELATED"/>
    <property type="match status" value="1"/>
</dbReference>
<dbReference type="GO" id="GO:0005506">
    <property type="term" value="F:iron ion binding"/>
    <property type="evidence" value="ECO:0007669"/>
    <property type="project" value="InterPro"/>
</dbReference>
<evidence type="ECO:0000256" key="5">
    <source>
        <dbReference type="ARBA" id="ARBA00022617"/>
    </source>
</evidence>
<evidence type="ECO:0000256" key="6">
    <source>
        <dbReference type="ARBA" id="ARBA00022692"/>
    </source>
</evidence>
<keyword evidence="8" id="KW-1133">Transmembrane helix</keyword>
<dbReference type="PROSITE" id="PS00086">
    <property type="entry name" value="CYTOCHROME_P450"/>
    <property type="match status" value="1"/>
</dbReference>
<name>W4JRK2_HETIT</name>
<comment type="cofactor">
    <cofactor evidence="1 13">
        <name>heme</name>
        <dbReference type="ChEBI" id="CHEBI:30413"/>
    </cofactor>
</comment>
<dbReference type="GO" id="GO:0016020">
    <property type="term" value="C:membrane"/>
    <property type="evidence" value="ECO:0007669"/>
    <property type="project" value="UniProtKB-SubCell"/>
</dbReference>
<keyword evidence="6" id="KW-0812">Transmembrane</keyword>
<keyword evidence="5 13" id="KW-0349">Heme</keyword>
<feature type="non-terminal residue" evidence="15">
    <location>
        <position position="497"/>
    </location>
</feature>
<keyword evidence="10 13" id="KW-0408">Iron</keyword>
<organism evidence="15 16">
    <name type="scientific">Heterobasidion irregulare (strain TC 32-1)</name>
    <dbReference type="NCBI Taxonomy" id="747525"/>
    <lineage>
        <taxon>Eukaryota</taxon>
        <taxon>Fungi</taxon>
        <taxon>Dikarya</taxon>
        <taxon>Basidiomycota</taxon>
        <taxon>Agaricomycotina</taxon>
        <taxon>Agaricomycetes</taxon>
        <taxon>Russulales</taxon>
        <taxon>Bondarzewiaceae</taxon>
        <taxon>Heterobasidion</taxon>
        <taxon>Heterobasidion annosum species complex</taxon>
    </lineage>
</organism>
<evidence type="ECO:0000256" key="10">
    <source>
        <dbReference type="ARBA" id="ARBA00023004"/>
    </source>
</evidence>
<dbReference type="SUPFAM" id="SSF48264">
    <property type="entry name" value="Cytochrome P450"/>
    <property type="match status" value="1"/>
</dbReference>
<evidence type="ECO:0000313" key="15">
    <source>
        <dbReference type="EMBL" id="ETW76168.1"/>
    </source>
</evidence>
<evidence type="ECO:0000256" key="14">
    <source>
        <dbReference type="RuleBase" id="RU000461"/>
    </source>
</evidence>
<dbReference type="InterPro" id="IPR036396">
    <property type="entry name" value="Cyt_P450_sf"/>
</dbReference>
<evidence type="ECO:0000256" key="7">
    <source>
        <dbReference type="ARBA" id="ARBA00022723"/>
    </source>
</evidence>
<dbReference type="EMBL" id="KI925465">
    <property type="protein sequence ID" value="ETW76168.1"/>
    <property type="molecule type" value="Genomic_DNA"/>
</dbReference>
<sequence>GRREDGLPPGPPTIPILGNLHIFPTQSPYLQFTAWARKYGGIISLKIGSETIILLSDPRIARELIDQKSVNTSDRPPSHFVDLITHGKNMGLARYSQFWRRCRRLAQTMFTKEACVTYLPIQQAEATQLMYDLLNEPEEFVGHFRRYSSSVLTSILAGMRSPHYTSPSVVDFFDVEEKWISLLEPGSHTPVDLLPIFKLVPERWADWKRICREVRSLQVRVYDRITAVCERRVSQGLRIGCALESVLDKQDQVDEYRGFMRFGGLMEGGADTTSLFLRSFVLMLVAFPEVQRKAREEIDVVIGSYRVPSPEDYDNLPYVRAVVKEVLRFRPIAPVGVPHYTSGDETVGGFLIPKGCTIFINQWAMFHDPDAYDNPDEFIPERFLASEFGTKSGADNGGRRHDLHFGGGRRICVGMNLANNSLMLNAMNLLWGFEFEEAVDPITKRPIPVDVNNYSKGISTAPNPFKCSIRARSEAHATSIRREFLAVQPIFERFEKE</sequence>